<sequence length="101" mass="11611">VAWDSVKNCLLPFQILSTRKRKDVKESDIKVCVCLYAFDLLYLNGESLLQRSLAERRVRLYDAFQEVEGKFSFARHMNASNVEEIQAFLDESVKGSCEGLM</sequence>
<accession>A0ACA9R387</accession>
<name>A0ACA9R387_9GLOM</name>
<reference evidence="1" key="1">
    <citation type="submission" date="2021-06" db="EMBL/GenBank/DDBJ databases">
        <authorList>
            <person name="Kallberg Y."/>
            <person name="Tangrot J."/>
            <person name="Rosling A."/>
        </authorList>
    </citation>
    <scope>NUCLEOTIDE SEQUENCE</scope>
    <source>
        <strain evidence="1">IL203A</strain>
    </source>
</reference>
<keyword evidence="2" id="KW-1185">Reference proteome</keyword>
<dbReference type="Proteomes" id="UP000789702">
    <property type="component" value="Unassembled WGS sequence"/>
</dbReference>
<evidence type="ECO:0000313" key="1">
    <source>
        <dbReference type="EMBL" id="CAG8775341.1"/>
    </source>
</evidence>
<gene>
    <name evidence="1" type="ORF">DHETER_LOCUS16082</name>
</gene>
<evidence type="ECO:0000313" key="2">
    <source>
        <dbReference type="Proteomes" id="UP000789702"/>
    </source>
</evidence>
<organism evidence="1 2">
    <name type="scientific">Dentiscutata heterogama</name>
    <dbReference type="NCBI Taxonomy" id="1316150"/>
    <lineage>
        <taxon>Eukaryota</taxon>
        <taxon>Fungi</taxon>
        <taxon>Fungi incertae sedis</taxon>
        <taxon>Mucoromycota</taxon>
        <taxon>Glomeromycotina</taxon>
        <taxon>Glomeromycetes</taxon>
        <taxon>Diversisporales</taxon>
        <taxon>Gigasporaceae</taxon>
        <taxon>Dentiscutata</taxon>
    </lineage>
</organism>
<comment type="caution">
    <text evidence="1">The sequence shown here is derived from an EMBL/GenBank/DDBJ whole genome shotgun (WGS) entry which is preliminary data.</text>
</comment>
<feature type="non-terminal residue" evidence="1">
    <location>
        <position position="101"/>
    </location>
</feature>
<proteinExistence type="predicted"/>
<dbReference type="EMBL" id="CAJVPU010059433">
    <property type="protein sequence ID" value="CAG8775341.1"/>
    <property type="molecule type" value="Genomic_DNA"/>
</dbReference>
<feature type="non-terminal residue" evidence="1">
    <location>
        <position position="1"/>
    </location>
</feature>
<protein>
    <submittedName>
        <fullName evidence="1">15649_t:CDS:1</fullName>
    </submittedName>
</protein>